<dbReference type="SMART" id="SM00822">
    <property type="entry name" value="PKS_KR"/>
    <property type="match status" value="1"/>
</dbReference>
<gene>
    <name evidence="4" type="ORF">UFOPK2992_00721</name>
</gene>
<dbReference type="InterPro" id="IPR002347">
    <property type="entry name" value="SDR_fam"/>
</dbReference>
<dbReference type="SUPFAM" id="SSF51735">
    <property type="entry name" value="NAD(P)-binding Rossmann-fold domains"/>
    <property type="match status" value="1"/>
</dbReference>
<comment type="similarity">
    <text evidence="1">Belongs to the short-chain dehydrogenases/reductases (SDR) family.</text>
</comment>
<dbReference type="InterPro" id="IPR036291">
    <property type="entry name" value="NAD(P)-bd_dom_sf"/>
</dbReference>
<dbReference type="Gene3D" id="3.40.50.720">
    <property type="entry name" value="NAD(P)-binding Rossmann-like Domain"/>
    <property type="match status" value="1"/>
</dbReference>
<proteinExistence type="inferred from homology"/>
<reference evidence="4" key="1">
    <citation type="submission" date="2020-05" db="EMBL/GenBank/DDBJ databases">
        <authorList>
            <person name="Chiriac C."/>
            <person name="Salcher M."/>
            <person name="Ghai R."/>
            <person name="Kavagutti S V."/>
        </authorList>
    </citation>
    <scope>NUCLEOTIDE SEQUENCE</scope>
</reference>
<dbReference type="InterPro" id="IPR020904">
    <property type="entry name" value="Sc_DH/Rdtase_CS"/>
</dbReference>
<dbReference type="EMBL" id="CAFAAI010000105">
    <property type="protein sequence ID" value="CAB4795609.1"/>
    <property type="molecule type" value="Genomic_DNA"/>
</dbReference>
<keyword evidence="2" id="KW-0560">Oxidoreductase</keyword>
<sequence>MAVTIDYSGKVVLVTGATKGVGRGIAQRFADAGATVVVCARKPADDLPADWQFFAADLRDGEAAFALIDAVVTANGRLDVLVNNAGGSPPVDTSTASPRITERLVQLNLLAAIYCSQQANHHMQQQANGGAIVNISSVCAVRPSPTTAAYGAAKAGLNNYTATAALEWAPKVRVNSISAGMIRTEQAHLFYGDEAGIAAVGATVPLGRLALPTEIGDICVYLGSPMASYVTGANVLAHGGGESPAFLTA</sequence>
<organism evidence="4">
    <name type="scientific">freshwater metagenome</name>
    <dbReference type="NCBI Taxonomy" id="449393"/>
    <lineage>
        <taxon>unclassified sequences</taxon>
        <taxon>metagenomes</taxon>
        <taxon>ecological metagenomes</taxon>
    </lineage>
</organism>
<name>A0A6J6XGR7_9ZZZZ</name>
<dbReference type="PROSITE" id="PS00061">
    <property type="entry name" value="ADH_SHORT"/>
    <property type="match status" value="1"/>
</dbReference>
<accession>A0A6J6XGR7</accession>
<dbReference type="PRINTS" id="PR00080">
    <property type="entry name" value="SDRFAMILY"/>
</dbReference>
<evidence type="ECO:0000256" key="1">
    <source>
        <dbReference type="ARBA" id="ARBA00006484"/>
    </source>
</evidence>
<dbReference type="FunFam" id="3.40.50.720:FF:000084">
    <property type="entry name" value="Short-chain dehydrogenase reductase"/>
    <property type="match status" value="1"/>
</dbReference>
<dbReference type="InterPro" id="IPR057326">
    <property type="entry name" value="KR_dom"/>
</dbReference>
<dbReference type="NCBIfam" id="NF005893">
    <property type="entry name" value="PRK07856.1"/>
    <property type="match status" value="1"/>
</dbReference>
<feature type="domain" description="Ketoreductase" evidence="3">
    <location>
        <begin position="10"/>
        <end position="185"/>
    </location>
</feature>
<dbReference type="PRINTS" id="PR00081">
    <property type="entry name" value="GDHRDH"/>
</dbReference>
<dbReference type="Pfam" id="PF13561">
    <property type="entry name" value="adh_short_C2"/>
    <property type="match status" value="1"/>
</dbReference>
<dbReference type="GO" id="GO:0016491">
    <property type="term" value="F:oxidoreductase activity"/>
    <property type="evidence" value="ECO:0007669"/>
    <property type="project" value="UniProtKB-KW"/>
</dbReference>
<evidence type="ECO:0000259" key="3">
    <source>
        <dbReference type="SMART" id="SM00822"/>
    </source>
</evidence>
<protein>
    <submittedName>
        <fullName evidence="4">Unannotated protein</fullName>
    </submittedName>
</protein>
<dbReference type="PANTHER" id="PTHR43639">
    <property type="entry name" value="OXIDOREDUCTASE, SHORT-CHAIN DEHYDROGENASE/REDUCTASE FAMILY (AFU_ORTHOLOGUE AFUA_5G02870)"/>
    <property type="match status" value="1"/>
</dbReference>
<dbReference type="PANTHER" id="PTHR43639:SF1">
    <property type="entry name" value="SHORT-CHAIN DEHYDROGENASE_REDUCTASE FAMILY PROTEIN"/>
    <property type="match status" value="1"/>
</dbReference>
<evidence type="ECO:0000313" key="4">
    <source>
        <dbReference type="EMBL" id="CAB4795609.1"/>
    </source>
</evidence>
<dbReference type="AlphaFoldDB" id="A0A6J6XGR7"/>
<dbReference type="CDD" id="cd05233">
    <property type="entry name" value="SDR_c"/>
    <property type="match status" value="1"/>
</dbReference>
<evidence type="ECO:0000256" key="2">
    <source>
        <dbReference type="ARBA" id="ARBA00023002"/>
    </source>
</evidence>